<organism evidence="2 3">
    <name type="scientific">Candidatus Scatomorpha intestinigallinarum</name>
    <dbReference type="NCBI Taxonomy" id="2840923"/>
    <lineage>
        <taxon>Bacteria</taxon>
        <taxon>Bacillati</taxon>
        <taxon>Bacillota</taxon>
        <taxon>Clostridia</taxon>
        <taxon>Eubacteriales</taxon>
        <taxon>Candidatus Scatomorpha</taxon>
    </lineage>
</organism>
<dbReference type="AlphaFoldDB" id="A0A9D1DJU8"/>
<dbReference type="Gene3D" id="3.90.226.30">
    <property type="match status" value="1"/>
</dbReference>
<dbReference type="Proteomes" id="UP000824238">
    <property type="component" value="Unassembled WGS sequence"/>
</dbReference>
<protein>
    <submittedName>
        <fullName evidence="2">Lactate racemization operon protein LarA</fullName>
    </submittedName>
</protein>
<reference evidence="2" key="2">
    <citation type="journal article" date="2021" name="PeerJ">
        <title>Extensive microbial diversity within the chicken gut microbiome revealed by metagenomics and culture.</title>
        <authorList>
            <person name="Gilroy R."/>
            <person name="Ravi A."/>
            <person name="Getino M."/>
            <person name="Pursley I."/>
            <person name="Horton D.L."/>
            <person name="Alikhan N.F."/>
            <person name="Baker D."/>
            <person name="Gharbi K."/>
            <person name="Hall N."/>
            <person name="Watson M."/>
            <person name="Adriaenssens E.M."/>
            <person name="Foster-Nyarko E."/>
            <person name="Jarju S."/>
            <person name="Secka A."/>
            <person name="Antonio M."/>
            <person name="Oren A."/>
            <person name="Chaudhuri R.R."/>
            <person name="La Ragione R."/>
            <person name="Hildebrand F."/>
            <person name="Pallen M.J."/>
        </authorList>
    </citation>
    <scope>NUCLEOTIDE SEQUENCE</scope>
    <source>
        <strain evidence="2">ChiGjej3B3-7149</strain>
    </source>
</reference>
<feature type="domain" description="Lactate racemase C-terminal" evidence="1">
    <location>
        <begin position="5"/>
        <end position="43"/>
    </location>
</feature>
<dbReference type="Pfam" id="PF21113">
    <property type="entry name" value="LarA_C"/>
    <property type="match status" value="1"/>
</dbReference>
<comment type="caution">
    <text evidence="2">The sequence shown here is derived from an EMBL/GenBank/DDBJ whole genome shotgun (WGS) entry which is preliminary data.</text>
</comment>
<dbReference type="EMBL" id="DVHH01000027">
    <property type="protein sequence ID" value="HIR54185.1"/>
    <property type="molecule type" value="Genomic_DNA"/>
</dbReference>
<evidence type="ECO:0000313" key="3">
    <source>
        <dbReference type="Proteomes" id="UP000824238"/>
    </source>
</evidence>
<accession>A0A9D1DJU8</accession>
<reference evidence="2" key="1">
    <citation type="submission" date="2020-10" db="EMBL/GenBank/DDBJ databases">
        <authorList>
            <person name="Gilroy R."/>
        </authorList>
    </citation>
    <scope>NUCLEOTIDE SEQUENCE</scope>
    <source>
        <strain evidence="2">ChiGjej3B3-7149</strain>
    </source>
</reference>
<dbReference type="InterPro" id="IPR043166">
    <property type="entry name" value="LarA-like_C"/>
</dbReference>
<name>A0A9D1DJU8_9FIRM</name>
<evidence type="ECO:0000259" key="1">
    <source>
        <dbReference type="Pfam" id="PF21113"/>
    </source>
</evidence>
<dbReference type="InterPro" id="IPR048520">
    <property type="entry name" value="LarA_C"/>
</dbReference>
<evidence type="ECO:0000313" key="2">
    <source>
        <dbReference type="EMBL" id="HIR54185.1"/>
    </source>
</evidence>
<proteinExistence type="predicted"/>
<sequence>PELRGMVEDMKMTYAPDIPSALALARSWGKESLAVIPDGVSVIPRA</sequence>
<feature type="non-terminal residue" evidence="2">
    <location>
        <position position="1"/>
    </location>
</feature>
<gene>
    <name evidence="2" type="ORF">IAD36_01065</name>
</gene>